<proteinExistence type="predicted"/>
<reference evidence="4" key="4">
    <citation type="submission" date="2013-11" db="EMBL/GenBank/DDBJ databases">
        <title>The Genome Sequence of Phytophthora parasitica IAC_01/95.</title>
        <authorList>
            <consortium name="The Broad Institute Genomics Platform"/>
            <person name="Russ C."/>
            <person name="Tyler B."/>
            <person name="Panabieres F."/>
            <person name="Shan W."/>
            <person name="Tripathy S."/>
            <person name="Grunwald N."/>
            <person name="Machado M."/>
            <person name="Johnson C.S."/>
            <person name="Arredondo F."/>
            <person name="Hong C."/>
            <person name="Coffey M."/>
            <person name="Young S.K."/>
            <person name="Zeng Q."/>
            <person name="Gargeya S."/>
            <person name="Fitzgerald M."/>
            <person name="Abouelleil A."/>
            <person name="Alvarado L."/>
            <person name="Chapman S.B."/>
            <person name="Gainer-Dewar J."/>
            <person name="Goldberg J."/>
            <person name="Griggs A."/>
            <person name="Gujja S."/>
            <person name="Hansen M."/>
            <person name="Howarth C."/>
            <person name="Imamovic A."/>
            <person name="Ireland A."/>
            <person name="Larimer J."/>
            <person name="McCowan C."/>
            <person name="Murphy C."/>
            <person name="Pearson M."/>
            <person name="Poon T.W."/>
            <person name="Priest M."/>
            <person name="Roberts A."/>
            <person name="Saif S."/>
            <person name="Shea T."/>
            <person name="Sykes S."/>
            <person name="Wortman J."/>
            <person name="Nusbaum C."/>
            <person name="Birren B."/>
        </authorList>
    </citation>
    <scope>NUCLEOTIDE SEQUENCE [LARGE SCALE GENOMIC DNA]</scope>
    <source>
        <strain evidence="4">IAC_01/95</strain>
    </source>
</reference>
<dbReference type="AlphaFoldDB" id="W2M2V8"/>
<sequence>MDGSCYRYQKVYLSFKYRMQYFKYFTAVQDVSRDYVYIYEFLDLGVFEKPTVFVSGVGLVFYNTRRN</sequence>
<evidence type="ECO:0000313" key="1">
    <source>
        <dbReference type="EMBL" id="ETK79813.1"/>
    </source>
</evidence>
<dbReference type="Proteomes" id="UP000054532">
    <property type="component" value="Unassembled WGS sequence"/>
</dbReference>
<dbReference type="EMBL" id="KI687797">
    <property type="protein sequence ID" value="ETK79813.1"/>
    <property type="molecule type" value="Genomic_DNA"/>
</dbReference>
<dbReference type="Proteomes" id="UP000053864">
    <property type="component" value="Unassembled WGS sequence"/>
</dbReference>
<name>W2M2V8_PHYNI</name>
<evidence type="ECO:0000313" key="4">
    <source>
        <dbReference type="EMBL" id="ETM30716.1"/>
    </source>
</evidence>
<gene>
    <name evidence="4" type="ORF">L914_21608</name>
    <name evidence="1" type="ORF">L915_14354</name>
    <name evidence="2" type="ORF">L916_14257</name>
    <name evidence="3" type="ORF">L917_14083</name>
</gene>
<reference evidence="3" key="1">
    <citation type="submission" date="2013-11" db="EMBL/GenBank/DDBJ databases">
        <title>The Genome Sequence of Phytophthora parasitica CHvinca01.</title>
        <authorList>
            <consortium name="The Broad Institute Genomics Platform"/>
            <person name="Russ C."/>
            <person name="Tyler B."/>
            <person name="Panabieres F."/>
            <person name="Shan W."/>
            <person name="Tripathy S."/>
            <person name="Grunwald N."/>
            <person name="Machado M."/>
            <person name="Johnson C.S."/>
            <person name="Arredondo F."/>
            <person name="Hong C."/>
            <person name="Coffey M."/>
            <person name="Young S.K."/>
            <person name="Zeng Q."/>
            <person name="Gargeya S."/>
            <person name="Fitzgerald M."/>
            <person name="Abouelleil A."/>
            <person name="Alvarado L."/>
            <person name="Chapman S.B."/>
            <person name="Gainer-Dewar J."/>
            <person name="Goldberg J."/>
            <person name="Griggs A."/>
            <person name="Gujja S."/>
            <person name="Hansen M."/>
            <person name="Howarth C."/>
            <person name="Imamovic A."/>
            <person name="Ireland A."/>
            <person name="Larimer J."/>
            <person name="McCowan C."/>
            <person name="Murphy C."/>
            <person name="Pearson M."/>
            <person name="Poon T.W."/>
            <person name="Priest M."/>
            <person name="Roberts A."/>
            <person name="Saif S."/>
            <person name="Shea T."/>
            <person name="Sykes S."/>
            <person name="Wortman J."/>
            <person name="Nusbaum C."/>
            <person name="Birren B."/>
        </authorList>
    </citation>
    <scope>NUCLEOTIDE SEQUENCE [LARGE SCALE GENOMIC DNA]</scope>
    <source>
        <strain evidence="3">CHvinca01</strain>
    </source>
</reference>
<dbReference type="Proteomes" id="UP000054423">
    <property type="component" value="Unassembled WGS sequence"/>
</dbReference>
<reference evidence="2" key="3">
    <citation type="submission" date="2013-11" db="EMBL/GenBank/DDBJ databases">
        <title>The Genome Sequence of Phytophthora parasitica CJ05E6.</title>
        <authorList>
            <consortium name="The Broad Institute Genomics Platform"/>
            <person name="Russ C."/>
            <person name="Tyler B."/>
            <person name="Panabieres F."/>
            <person name="Shan W."/>
            <person name="Tripathy S."/>
            <person name="Grunwald N."/>
            <person name="Machado M."/>
            <person name="Johnson C.S."/>
            <person name="Arredondo F."/>
            <person name="Hong C."/>
            <person name="Coffey M."/>
            <person name="Young S.K."/>
            <person name="Zeng Q."/>
            <person name="Gargeya S."/>
            <person name="Fitzgerald M."/>
            <person name="Abouelleil A."/>
            <person name="Alvarado L."/>
            <person name="Chapman S.B."/>
            <person name="Gainer-Dewar J."/>
            <person name="Goldberg J."/>
            <person name="Griggs A."/>
            <person name="Gujja S."/>
            <person name="Hansen M."/>
            <person name="Howarth C."/>
            <person name="Imamovic A."/>
            <person name="Ireland A."/>
            <person name="Larimer J."/>
            <person name="McCowan C."/>
            <person name="Murphy C."/>
            <person name="Pearson M."/>
            <person name="Poon T.W."/>
            <person name="Priest M."/>
            <person name="Roberts A."/>
            <person name="Saif S."/>
            <person name="Shea T."/>
            <person name="Sykes S."/>
            <person name="Wortman J."/>
            <person name="Nusbaum C."/>
            <person name="Birren B."/>
        </authorList>
    </citation>
    <scope>NUCLEOTIDE SEQUENCE [LARGE SCALE GENOMIC DNA]</scope>
    <source>
        <strain evidence="2">CJ05E6</strain>
    </source>
</reference>
<reference evidence="1" key="2">
    <citation type="submission" date="2013-11" db="EMBL/GenBank/DDBJ databases">
        <title>The Genome Sequence of Phytophthora parasitica CJ02B3.</title>
        <authorList>
            <consortium name="The Broad Institute Genomics Platform"/>
            <person name="Russ C."/>
            <person name="Tyler B."/>
            <person name="Panabieres F."/>
            <person name="Shan W."/>
            <person name="Tripathy S."/>
            <person name="Grunwald N."/>
            <person name="Machado M."/>
            <person name="Johnson C.S."/>
            <person name="Arredondo F."/>
            <person name="Hong C."/>
            <person name="Coffey M."/>
            <person name="Young S.K."/>
            <person name="Zeng Q."/>
            <person name="Gargeya S."/>
            <person name="Fitzgerald M."/>
            <person name="Abouelleil A."/>
            <person name="Alvarado L."/>
            <person name="Chapman S.B."/>
            <person name="Gainer-Dewar J."/>
            <person name="Goldberg J."/>
            <person name="Griggs A."/>
            <person name="Gujja S."/>
            <person name="Hansen M."/>
            <person name="Howarth C."/>
            <person name="Imamovic A."/>
            <person name="Ireland A."/>
            <person name="Larimer J."/>
            <person name="McCowan C."/>
            <person name="Murphy C."/>
            <person name="Pearson M."/>
            <person name="Poon T.W."/>
            <person name="Priest M."/>
            <person name="Roberts A."/>
            <person name="Saif S."/>
            <person name="Shea T."/>
            <person name="Sykes S."/>
            <person name="Wortman J."/>
            <person name="Nusbaum C."/>
            <person name="Birren B."/>
        </authorList>
    </citation>
    <scope>NUCLEOTIDE SEQUENCE [LARGE SCALE GENOMIC DNA]</scope>
    <source>
        <strain evidence="1">CJ02B3</strain>
    </source>
</reference>
<accession>W2M2V8</accession>
<dbReference type="EMBL" id="KI681254">
    <property type="protein sequence ID" value="ETL86486.1"/>
    <property type="molecule type" value="Genomic_DNA"/>
</dbReference>
<protein>
    <submittedName>
        <fullName evidence="4">Uncharacterized protein</fullName>
    </submittedName>
</protein>
<evidence type="ECO:0000313" key="3">
    <source>
        <dbReference type="EMBL" id="ETL86486.1"/>
    </source>
</evidence>
<dbReference type="EMBL" id="KI674553">
    <property type="protein sequence ID" value="ETL33234.1"/>
    <property type="molecule type" value="Genomic_DNA"/>
</dbReference>
<organism evidence="4">
    <name type="scientific">Phytophthora nicotianae</name>
    <name type="common">Potato buckeye rot agent</name>
    <name type="synonym">Phytophthora parasitica</name>
    <dbReference type="NCBI Taxonomy" id="4792"/>
    <lineage>
        <taxon>Eukaryota</taxon>
        <taxon>Sar</taxon>
        <taxon>Stramenopiles</taxon>
        <taxon>Oomycota</taxon>
        <taxon>Peronosporomycetes</taxon>
        <taxon>Peronosporales</taxon>
        <taxon>Peronosporaceae</taxon>
        <taxon>Phytophthora</taxon>
    </lineage>
</organism>
<dbReference type="EMBL" id="KI696851">
    <property type="protein sequence ID" value="ETM30716.1"/>
    <property type="molecule type" value="Genomic_DNA"/>
</dbReference>
<dbReference type="Proteomes" id="UP000053236">
    <property type="component" value="Unassembled WGS sequence"/>
</dbReference>
<evidence type="ECO:0000313" key="2">
    <source>
        <dbReference type="EMBL" id="ETL33234.1"/>
    </source>
</evidence>